<comment type="caution">
    <text evidence="5">The sequence shown here is derived from an EMBL/GenBank/DDBJ whole genome shotgun (WGS) entry which is preliminary data.</text>
</comment>
<gene>
    <name evidence="5" type="ORF">GCM10022392_18950</name>
</gene>
<protein>
    <recommendedName>
        <fullName evidence="7">Zn-dependent peptidase</fullName>
    </recommendedName>
</protein>
<dbReference type="Proteomes" id="UP001500841">
    <property type="component" value="Unassembled WGS sequence"/>
</dbReference>
<accession>A0ABP7WT02</accession>
<dbReference type="InterPro" id="IPR011249">
    <property type="entry name" value="Metalloenz_LuxS/M16"/>
</dbReference>
<evidence type="ECO:0000313" key="5">
    <source>
        <dbReference type="EMBL" id="GAA4096010.1"/>
    </source>
</evidence>
<dbReference type="InterPro" id="IPR007863">
    <property type="entry name" value="Peptidase_M16_C"/>
</dbReference>
<proteinExistence type="inferred from homology"/>
<keyword evidence="6" id="KW-1185">Reference proteome</keyword>
<sequence>MTLKKISLTLLLCGAVAVPKAQTKLSENIFQIKLNNGLTVIVIEDNSVPLVTVSMTFKNGAFAEPTNYSGLTYMYHNMLYRSNTYYGTGDAVAYFASKTGILRNVSVNEENAECHFTMPSFGIDQGLRYMSAAIRYPVLDEKSLNEVKSVSDKELLGKESNPVFLLNKAMCQHLWGDMYRRKMAIGTHETIQGATLALMDSIQKKYYYPNNALLTIAGNISHDQMFSKVEEIFGDWKPSGFDPLKKWPIPEIKPVTKTQYFTIENSNALVPYILIAWQGPSTRTDVPSTYAADVFSNVLMQNSSKLKKALVQSGLALNVNFNYLTLSRIGPITLTIQPNPLKIKECLAEVKKQIALFDTDDYITAEQIATAQRKLEIGHIRREEVTSDFVNILAFWWASASIDYYFNYVDNLPKIKKANLQSYVRKYIKNKPYCAGLLIGPQLKAQLKTDEFFKAH</sequence>
<evidence type="ECO:0008006" key="7">
    <source>
        <dbReference type="Google" id="ProtNLM"/>
    </source>
</evidence>
<dbReference type="PANTHER" id="PTHR11851:SF49">
    <property type="entry name" value="MITOCHONDRIAL-PROCESSING PEPTIDASE SUBUNIT ALPHA"/>
    <property type="match status" value="1"/>
</dbReference>
<evidence type="ECO:0000256" key="1">
    <source>
        <dbReference type="ARBA" id="ARBA00007261"/>
    </source>
</evidence>
<dbReference type="PANTHER" id="PTHR11851">
    <property type="entry name" value="METALLOPROTEASE"/>
    <property type="match status" value="1"/>
</dbReference>
<feature type="domain" description="Peptidase M16 C-terminal" evidence="4">
    <location>
        <begin position="201"/>
        <end position="375"/>
    </location>
</feature>
<dbReference type="Pfam" id="PF05193">
    <property type="entry name" value="Peptidase_M16_C"/>
    <property type="match status" value="1"/>
</dbReference>
<organism evidence="5 6">
    <name type="scientific">Mucilaginibacter panaciglaebae</name>
    <dbReference type="NCBI Taxonomy" id="502331"/>
    <lineage>
        <taxon>Bacteria</taxon>
        <taxon>Pseudomonadati</taxon>
        <taxon>Bacteroidota</taxon>
        <taxon>Sphingobacteriia</taxon>
        <taxon>Sphingobacteriales</taxon>
        <taxon>Sphingobacteriaceae</taxon>
        <taxon>Mucilaginibacter</taxon>
    </lineage>
</organism>
<evidence type="ECO:0000256" key="2">
    <source>
        <dbReference type="SAM" id="SignalP"/>
    </source>
</evidence>
<dbReference type="Pfam" id="PF00675">
    <property type="entry name" value="Peptidase_M16"/>
    <property type="match status" value="1"/>
</dbReference>
<dbReference type="InterPro" id="IPR011765">
    <property type="entry name" value="Pept_M16_N"/>
</dbReference>
<dbReference type="InterPro" id="IPR050361">
    <property type="entry name" value="MPP/UQCRC_Complex"/>
</dbReference>
<evidence type="ECO:0000313" key="6">
    <source>
        <dbReference type="Proteomes" id="UP001500841"/>
    </source>
</evidence>
<evidence type="ECO:0000259" key="3">
    <source>
        <dbReference type="Pfam" id="PF00675"/>
    </source>
</evidence>
<reference evidence="6" key="1">
    <citation type="journal article" date="2019" name="Int. J. Syst. Evol. Microbiol.">
        <title>The Global Catalogue of Microorganisms (GCM) 10K type strain sequencing project: providing services to taxonomists for standard genome sequencing and annotation.</title>
        <authorList>
            <consortium name="The Broad Institute Genomics Platform"/>
            <consortium name="The Broad Institute Genome Sequencing Center for Infectious Disease"/>
            <person name="Wu L."/>
            <person name="Ma J."/>
        </authorList>
    </citation>
    <scope>NUCLEOTIDE SEQUENCE [LARGE SCALE GENOMIC DNA]</scope>
    <source>
        <strain evidence="6">JCM 17085</strain>
    </source>
</reference>
<evidence type="ECO:0000259" key="4">
    <source>
        <dbReference type="Pfam" id="PF05193"/>
    </source>
</evidence>
<feature type="domain" description="Peptidase M16 N-terminal" evidence="3">
    <location>
        <begin position="40"/>
        <end position="179"/>
    </location>
</feature>
<keyword evidence="2" id="KW-0732">Signal</keyword>
<feature type="signal peptide" evidence="2">
    <location>
        <begin position="1"/>
        <end position="21"/>
    </location>
</feature>
<dbReference type="EMBL" id="BAABCV010000006">
    <property type="protein sequence ID" value="GAA4096010.1"/>
    <property type="molecule type" value="Genomic_DNA"/>
</dbReference>
<name>A0ABP7WT02_9SPHI</name>
<dbReference type="RefSeq" id="WP_345103312.1">
    <property type="nucleotide sequence ID" value="NZ_BAABCV010000006.1"/>
</dbReference>
<dbReference type="Gene3D" id="3.30.830.10">
    <property type="entry name" value="Metalloenzyme, LuxS/M16 peptidase-like"/>
    <property type="match status" value="2"/>
</dbReference>
<dbReference type="SUPFAM" id="SSF63411">
    <property type="entry name" value="LuxS/MPP-like metallohydrolase"/>
    <property type="match status" value="2"/>
</dbReference>
<comment type="similarity">
    <text evidence="1">Belongs to the peptidase M16 family.</text>
</comment>
<feature type="chain" id="PRO_5045474855" description="Zn-dependent peptidase" evidence="2">
    <location>
        <begin position="22"/>
        <end position="456"/>
    </location>
</feature>